<accession>A0A1I0SDN9</accession>
<evidence type="ECO:0000313" key="3">
    <source>
        <dbReference type="EMBL" id="SEW57227.1"/>
    </source>
</evidence>
<dbReference type="Pfam" id="PF05742">
    <property type="entry name" value="TANGO2"/>
    <property type="match status" value="1"/>
</dbReference>
<dbReference type="SUPFAM" id="SSF56059">
    <property type="entry name" value="Glutathione synthetase ATP-binding domain-like"/>
    <property type="match status" value="1"/>
</dbReference>
<dbReference type="GO" id="GO:0046872">
    <property type="term" value="F:metal ion binding"/>
    <property type="evidence" value="ECO:0007669"/>
    <property type="project" value="InterPro"/>
</dbReference>
<proteinExistence type="predicted"/>
<name>A0A1I0SDN9_9BACT</name>
<sequence>MCTVTYIPTCKGIYLTTNRDESTERSKALPPRQYRRNGFEMIYPQDQDAGGSWVVLKENGDAAVLLNGAFTKHIRQSGYRKSRGVIFLEIMAHPHPYREFAAINLSDIEPFTLVVVSDKQLWECRWDGSMKHLIPLNADKPYIWSSATLFDNAAAQKRKLWFLNWFSSTSPVNLMKIMEFHRHAGGGDLYNGLVINRGDKMRTVSITSLFVSREGSQMNYHDLLGGIDTVKTFNQSSLTGKDSFFERAYWYLKKVKISICHWEYWPSLLVYGPLYPYWCWLSLKACSLFFFSAANPGIEYSGFVQERKSDIYRLIPQQYYPRTTLCRPGQTIAALMEQLKNAGLTFPVIAKPDMGEKGKQVKLLTSDEELEIYNSRSKVDFLLQEFIAYEQEVGIFYYRIPGEARGHISGIVGKEFLAVKGDGRSSIRSLLKAEDRFLLQLSDLAYTYGDFLDTVLARGQEYILVPYGNHSRGAKFIDLKDRITEPLTLAIDKICQQIPGFYYGRLDIKFNSWTEMQEGKKLCIIELNGAGSEPTHIYDPANSLRYAWKEICRHWRLLYRISRLNAGEHHPSLMTTADGIKMMRGHFNHLKQISKV</sequence>
<organism evidence="3 4">
    <name type="scientific">Chitinophaga arvensicola</name>
    <dbReference type="NCBI Taxonomy" id="29529"/>
    <lineage>
        <taxon>Bacteria</taxon>
        <taxon>Pseudomonadati</taxon>
        <taxon>Bacteroidota</taxon>
        <taxon>Chitinophagia</taxon>
        <taxon>Chitinophagales</taxon>
        <taxon>Chitinophagaceae</taxon>
        <taxon>Chitinophaga</taxon>
    </lineage>
</organism>
<dbReference type="GO" id="GO:0005524">
    <property type="term" value="F:ATP binding"/>
    <property type="evidence" value="ECO:0007669"/>
    <property type="project" value="UniProtKB-UniRule"/>
</dbReference>
<dbReference type="STRING" id="29529.SAMN04488122_6694"/>
<dbReference type="OrthoDB" id="9775266at2"/>
<dbReference type="InterPro" id="IPR008551">
    <property type="entry name" value="TANGO2"/>
</dbReference>
<evidence type="ECO:0000313" key="4">
    <source>
        <dbReference type="Proteomes" id="UP000199310"/>
    </source>
</evidence>
<dbReference type="AlphaFoldDB" id="A0A1I0SDN9"/>
<dbReference type="Proteomes" id="UP000199310">
    <property type="component" value="Unassembled WGS sequence"/>
</dbReference>
<evidence type="ECO:0000256" key="1">
    <source>
        <dbReference type="PROSITE-ProRule" id="PRU00409"/>
    </source>
</evidence>
<gene>
    <name evidence="3" type="ORF">SAMN04488122_6694</name>
</gene>
<keyword evidence="4" id="KW-1185">Reference proteome</keyword>
<evidence type="ECO:0000259" key="2">
    <source>
        <dbReference type="PROSITE" id="PS50975"/>
    </source>
</evidence>
<feature type="domain" description="ATP-grasp" evidence="2">
    <location>
        <begin position="317"/>
        <end position="512"/>
    </location>
</feature>
<dbReference type="InterPro" id="IPR011761">
    <property type="entry name" value="ATP-grasp"/>
</dbReference>
<protein>
    <submittedName>
        <fullName evidence="3">ATP-grasp domain-containing protein</fullName>
    </submittedName>
</protein>
<dbReference type="EMBL" id="FOJG01000003">
    <property type="protein sequence ID" value="SEW57227.1"/>
    <property type="molecule type" value="Genomic_DNA"/>
</dbReference>
<reference evidence="4" key="1">
    <citation type="submission" date="2016-10" db="EMBL/GenBank/DDBJ databases">
        <authorList>
            <person name="Varghese N."/>
            <person name="Submissions S."/>
        </authorList>
    </citation>
    <scope>NUCLEOTIDE SEQUENCE [LARGE SCALE GENOMIC DNA]</scope>
    <source>
        <strain evidence="4">DSM 3695</strain>
    </source>
</reference>
<dbReference type="RefSeq" id="WP_089904545.1">
    <property type="nucleotide sequence ID" value="NZ_FOJG01000003.1"/>
</dbReference>
<keyword evidence="1" id="KW-0547">Nucleotide-binding</keyword>
<dbReference type="PROSITE" id="PS50975">
    <property type="entry name" value="ATP_GRASP"/>
    <property type="match status" value="1"/>
</dbReference>
<keyword evidence="1" id="KW-0067">ATP-binding</keyword>